<evidence type="ECO:0000313" key="2">
    <source>
        <dbReference type="WBParaSite" id="GPLIN_001305000"/>
    </source>
</evidence>
<reference evidence="1" key="1">
    <citation type="submission" date="2014-05" db="EMBL/GenBank/DDBJ databases">
        <title>The genome and life-stage specific transcriptomes of Globodera pallida elucidate key aspects of plant parasitism by a cyst nematode.</title>
        <authorList>
            <person name="Cotton J.A."/>
            <person name="Lilley C.J."/>
            <person name="Jones L.M."/>
            <person name="Kikuchi T."/>
            <person name="Reid A.J."/>
            <person name="Thorpe P."/>
            <person name="Tsai I.J."/>
            <person name="Beasley H."/>
            <person name="Blok V."/>
            <person name="Cock P.J.A."/>
            <person name="Van den Akker S.E."/>
            <person name="Holroyd N."/>
            <person name="Hunt M."/>
            <person name="Mantelin S."/>
            <person name="Naghra H."/>
            <person name="Pain A."/>
            <person name="Palomares-Rius J.E."/>
            <person name="Zarowiecki M."/>
            <person name="Berriman M."/>
            <person name="Jones J.T."/>
            <person name="Urwin P.E."/>
        </authorList>
    </citation>
    <scope>NUCLEOTIDE SEQUENCE [LARGE SCALE GENOMIC DNA]</scope>
    <source>
        <strain evidence="1">Lindley</strain>
    </source>
</reference>
<keyword evidence="1" id="KW-1185">Reference proteome</keyword>
<reference evidence="2" key="2">
    <citation type="submission" date="2016-06" db="UniProtKB">
        <authorList>
            <consortium name="WormBaseParasite"/>
        </authorList>
    </citation>
    <scope>IDENTIFICATION</scope>
</reference>
<dbReference type="AlphaFoldDB" id="A0A183CJJ4"/>
<organism evidence="1 2">
    <name type="scientific">Globodera pallida</name>
    <name type="common">Potato cyst nematode worm</name>
    <name type="synonym">Heterodera pallida</name>
    <dbReference type="NCBI Taxonomy" id="36090"/>
    <lineage>
        <taxon>Eukaryota</taxon>
        <taxon>Metazoa</taxon>
        <taxon>Ecdysozoa</taxon>
        <taxon>Nematoda</taxon>
        <taxon>Chromadorea</taxon>
        <taxon>Rhabditida</taxon>
        <taxon>Tylenchina</taxon>
        <taxon>Tylenchomorpha</taxon>
        <taxon>Tylenchoidea</taxon>
        <taxon>Heteroderidae</taxon>
        <taxon>Heteroderinae</taxon>
        <taxon>Globodera</taxon>
    </lineage>
</organism>
<dbReference type="WBParaSite" id="GPLIN_001305000">
    <property type="protein sequence ID" value="GPLIN_001305000"/>
    <property type="gene ID" value="GPLIN_001305000"/>
</dbReference>
<dbReference type="Proteomes" id="UP000050741">
    <property type="component" value="Unassembled WGS sequence"/>
</dbReference>
<proteinExistence type="predicted"/>
<name>A0A183CJJ4_GLOPA</name>
<accession>A0A183CJJ4</accession>
<evidence type="ECO:0000313" key="1">
    <source>
        <dbReference type="Proteomes" id="UP000050741"/>
    </source>
</evidence>
<protein>
    <submittedName>
        <fullName evidence="2">Uncharacterized protein</fullName>
    </submittedName>
</protein>
<sequence>MVHIVYDTSLGGYDAFYVQSGTGSESFDVFRGSPPYQRGWGAPQTGAGVGDIFRGLWRFFLPVIRRAGGAVADEALQTGKRFLNKKENEALIMFWKKADFRVNSEQEDEESV</sequence>